<name>A0A673FMC5_9TELE</name>
<reference evidence="3" key="1">
    <citation type="submission" date="2025-08" db="UniProtKB">
        <authorList>
            <consortium name="Ensembl"/>
        </authorList>
    </citation>
    <scope>IDENTIFICATION</scope>
</reference>
<dbReference type="Proteomes" id="UP000472270">
    <property type="component" value="Unassembled WGS sequence"/>
</dbReference>
<dbReference type="InterPro" id="IPR051342">
    <property type="entry name" value="PDZ_scaffold"/>
</dbReference>
<dbReference type="CDD" id="cd06673">
    <property type="entry name" value="PDZ10_MUPP1-PDZ8_PATJ-like"/>
    <property type="match status" value="1"/>
</dbReference>
<feature type="domain" description="PDZ" evidence="2">
    <location>
        <begin position="195"/>
        <end position="278"/>
    </location>
</feature>
<dbReference type="FunFam" id="2.30.42.10:FF:000038">
    <property type="entry name" value="Multiple PDZ domain protein isoform X1"/>
    <property type="match status" value="1"/>
</dbReference>
<dbReference type="CDD" id="cd06672">
    <property type="entry name" value="PDZ8_MUPP1-PDZ7_PATJ-PDZ2_INAD-like"/>
    <property type="match status" value="1"/>
</dbReference>
<proteinExistence type="predicted"/>
<dbReference type="CDD" id="cd06674">
    <property type="entry name" value="PDZ11_MUPP1-PDZ9_PATJ-like"/>
    <property type="match status" value="1"/>
</dbReference>
<dbReference type="AlphaFoldDB" id="A0A673FMC5"/>
<feature type="region of interest" description="Disordered" evidence="1">
    <location>
        <begin position="124"/>
        <end position="153"/>
    </location>
</feature>
<protein>
    <recommendedName>
        <fullName evidence="2">PDZ domain-containing protein</fullName>
    </recommendedName>
</protein>
<feature type="compositionally biased region" description="Polar residues" evidence="1">
    <location>
        <begin position="135"/>
        <end position="153"/>
    </location>
</feature>
<sequence>MQQRYGSLPGELHMFDLDCGSHSSGLGLCLSGNRDGARGRMSVYVSELKPDGAAVADGRVRVGDELLEINGQVLYGRSHQNATAIINNAPAKVRILISTEDKLKSRSSESLNIGLPAPINATSNHKPSCHPASHMSPSHCTPPSSGISSADESIRCGSTANQSTCTGPHSTSYFTQCSVSSDPLTCPIIPGCINTIDICKGTPGLGLSIVGGCNTVLGAIVIHEVNKDGAAHRDGRLWAGDHILEVNGIDLRMATHEEALSVLRLSPQRVRLCIYRDPVTENHSTHTLQNHTPEDMWDLFSVDLNLKTGQGLGLRIVGKRNDTGIFVSEITRGGAADLDGRLLLGDQILSVNGEDIRAVSQDYASALLQVLVSLTISSPTTKKCECHSQDTKMNTPFMGIASPKPSKIINSELNFQLGARVISINGTSTERLSVTEANTLLRNSSGAVTLQVCISSDMYQIISDSKHNQMFRAHLAVNVTPCFQTITLERGSAGLGFSIVGGFGSSHGDLPIYVRNIFPKGAAVEDGRLRCGDQLLTVNGQSLEGVTHSEAVKLLRQTSGAVTLQVLSKQLPTC</sequence>
<reference evidence="3" key="2">
    <citation type="submission" date="2025-09" db="UniProtKB">
        <authorList>
            <consortium name="Ensembl"/>
        </authorList>
    </citation>
    <scope>IDENTIFICATION</scope>
</reference>
<feature type="domain" description="PDZ" evidence="2">
    <location>
        <begin position="485"/>
        <end position="570"/>
    </location>
</feature>
<dbReference type="SUPFAM" id="SSF50156">
    <property type="entry name" value="PDZ domain-like"/>
    <property type="match status" value="5"/>
</dbReference>
<dbReference type="InterPro" id="IPR001478">
    <property type="entry name" value="PDZ"/>
</dbReference>
<dbReference type="PANTHER" id="PTHR19964">
    <property type="entry name" value="MULTIPLE PDZ DOMAIN PROTEIN"/>
    <property type="match status" value="1"/>
</dbReference>
<evidence type="ECO:0000256" key="1">
    <source>
        <dbReference type="SAM" id="MobiDB-lite"/>
    </source>
</evidence>
<evidence type="ECO:0000313" key="3">
    <source>
        <dbReference type="Ensembl" id="ENSSRHP00000000903.1"/>
    </source>
</evidence>
<organism evidence="3 4">
    <name type="scientific">Sinocyclocheilus rhinocerous</name>
    <dbReference type="NCBI Taxonomy" id="307959"/>
    <lineage>
        <taxon>Eukaryota</taxon>
        <taxon>Metazoa</taxon>
        <taxon>Chordata</taxon>
        <taxon>Craniata</taxon>
        <taxon>Vertebrata</taxon>
        <taxon>Euteleostomi</taxon>
        <taxon>Actinopterygii</taxon>
        <taxon>Neopterygii</taxon>
        <taxon>Teleostei</taxon>
        <taxon>Ostariophysi</taxon>
        <taxon>Cypriniformes</taxon>
        <taxon>Cyprinidae</taxon>
        <taxon>Cyprininae</taxon>
        <taxon>Sinocyclocheilus</taxon>
    </lineage>
</organism>
<dbReference type="CDD" id="cd06676">
    <property type="entry name" value="PDZ13_MUPP1-like"/>
    <property type="match status" value="1"/>
</dbReference>
<feature type="domain" description="PDZ" evidence="2">
    <location>
        <begin position="301"/>
        <end position="369"/>
    </location>
</feature>
<evidence type="ECO:0000313" key="4">
    <source>
        <dbReference type="Proteomes" id="UP000472270"/>
    </source>
</evidence>
<evidence type="ECO:0000259" key="2">
    <source>
        <dbReference type="PROSITE" id="PS50106"/>
    </source>
</evidence>
<dbReference type="SMART" id="SM00228">
    <property type="entry name" value="PDZ"/>
    <property type="match status" value="4"/>
</dbReference>
<dbReference type="Pfam" id="PF00595">
    <property type="entry name" value="PDZ"/>
    <property type="match status" value="4"/>
</dbReference>
<accession>A0A673FMC5</accession>
<dbReference type="InterPro" id="IPR036034">
    <property type="entry name" value="PDZ_sf"/>
</dbReference>
<dbReference type="PANTHER" id="PTHR19964:SF84">
    <property type="entry name" value="LIGAND OF NUMB PROTEIN X 2-LIKE ISOFORM X1"/>
    <property type="match status" value="1"/>
</dbReference>
<keyword evidence="4" id="KW-1185">Reference proteome</keyword>
<dbReference type="Ensembl" id="ENSSRHT00000000948.1">
    <property type="protein sequence ID" value="ENSSRHP00000000903.1"/>
    <property type="gene ID" value="ENSSRHG00000000652.1"/>
</dbReference>
<dbReference type="PROSITE" id="PS50106">
    <property type="entry name" value="PDZ"/>
    <property type="match status" value="4"/>
</dbReference>
<dbReference type="Gene3D" id="2.30.42.10">
    <property type="match status" value="5"/>
</dbReference>
<feature type="domain" description="PDZ" evidence="2">
    <location>
        <begin position="14"/>
        <end position="101"/>
    </location>
</feature>